<protein>
    <submittedName>
        <fullName evidence="3">AMP_N domain-containing protein</fullName>
    </submittedName>
</protein>
<keyword evidence="1" id="KW-0472">Membrane</keyword>
<evidence type="ECO:0000256" key="1">
    <source>
        <dbReference type="SAM" id="Phobius"/>
    </source>
</evidence>
<organism evidence="2 3">
    <name type="scientific">Strongyloides papillosus</name>
    <name type="common">Intestinal threadworm</name>
    <dbReference type="NCBI Taxonomy" id="174720"/>
    <lineage>
        <taxon>Eukaryota</taxon>
        <taxon>Metazoa</taxon>
        <taxon>Ecdysozoa</taxon>
        <taxon>Nematoda</taxon>
        <taxon>Chromadorea</taxon>
        <taxon>Rhabditida</taxon>
        <taxon>Tylenchina</taxon>
        <taxon>Panagrolaimomorpha</taxon>
        <taxon>Strongyloidoidea</taxon>
        <taxon>Strongyloididae</taxon>
        <taxon>Strongyloides</taxon>
    </lineage>
</organism>
<proteinExistence type="predicted"/>
<accession>A0A0N5BCP1</accession>
<name>A0A0N5BCP1_STREA</name>
<keyword evidence="1" id="KW-1133">Transmembrane helix</keyword>
<reference evidence="3" key="1">
    <citation type="submission" date="2017-02" db="UniProtKB">
        <authorList>
            <consortium name="WormBaseParasite"/>
        </authorList>
    </citation>
    <scope>IDENTIFICATION</scope>
</reference>
<dbReference type="WBParaSite" id="SPAL_0000378600.2">
    <property type="protein sequence ID" value="SPAL_0000378600.2"/>
    <property type="gene ID" value="SPAL_0000378600"/>
</dbReference>
<sequence length="224" mass="26889">MSETNEMISVIRSDEKRRLMFLLQHKIAVDYPKELSPEENKRRILRDIYRKKVDRYGFKTKYFNSIVFNSNIYSLIYPFAGEFALTFSNGQFLPFNERKSFDIHKVYRLDITNSDELKNYDFELSDIHAGNLEDYIDGSENPQNSVHYIVKILNKIKYNNKNWTVIYFLYFFLINSQSCKKPCYIILSITRYTIWTLFLIVCIIFKIFKYSKNMMVISIKLLNK</sequence>
<feature type="transmembrane region" description="Helical" evidence="1">
    <location>
        <begin position="184"/>
        <end position="208"/>
    </location>
</feature>
<dbReference type="AlphaFoldDB" id="A0A0N5BCP1"/>
<evidence type="ECO:0000313" key="3">
    <source>
        <dbReference type="WBParaSite" id="SPAL_0000378600.2"/>
    </source>
</evidence>
<dbReference type="Proteomes" id="UP000046392">
    <property type="component" value="Unplaced"/>
</dbReference>
<evidence type="ECO:0000313" key="2">
    <source>
        <dbReference type="Proteomes" id="UP000046392"/>
    </source>
</evidence>
<keyword evidence="2" id="KW-1185">Reference proteome</keyword>
<keyword evidence="1" id="KW-0812">Transmembrane</keyword>